<sequence>TWSPLTTPGAGGHRGRYLWTDAFGVINLLTLAHETSSPAYLTLAERLAETVHSVLGRTRDGRALLPGATEGEPLNGGLRIGKVDESGSDGDGQYHHYLTLWMFALERLAVATGEGKYVRLGVQLARAVHPRFVVRQNGAAVRMVWKVSMDGQEVLVPSEGHLDAATGFVVYRLLQRTAERMCPSEGLGLEREIEDYRTLMGRAGRMHASRDALDLGMGLWMCHFFREEEWAARLGRESLAVARTVLDPGTGLMARSASRRLAFREFGTCLGVQCYGADEEINEGVEEVVEFWHRYLDSTEEDLRPISMVMYAAALIPGGDNNDDPISYLPRSLPALFCRGGTSNGLVIWKHHLPPDGCLDMAGNCGNMLSVVGPVALTRDLYWRRHVDVDPATGLRTVLVRILNTNTSKVVHARFRVEDGSNGALEFSPKGSYVLDGVSGTASRVDLSFISPGGAKTGRTLPTGNPIDTLALPDGTTIEASLVDVSNPGVFVRVSDLGIPNLETLDPPTVEADGPLKARLEQIRQSGASRMGLDPKTQSVPKIVLIFPPDIAQRSPGVDIKCLALSMGQAHKAVPLTLGLCLGAAVRLPGTIPNQLAAAIGTRETVIIGHPGGKLEVGTKMENGQIISADLYRTARVLMKGEVFY</sequence>
<keyword evidence="2" id="KW-0413">Isomerase</keyword>
<feature type="non-terminal residue" evidence="3">
    <location>
        <position position="1"/>
    </location>
</feature>
<accession>A0AAN6RN43</accession>
<keyword evidence="4" id="KW-1185">Reference proteome</keyword>
<reference evidence="3" key="2">
    <citation type="submission" date="2023-05" db="EMBL/GenBank/DDBJ databases">
        <authorList>
            <consortium name="Lawrence Berkeley National Laboratory"/>
            <person name="Steindorff A."/>
            <person name="Hensen N."/>
            <person name="Bonometti L."/>
            <person name="Westerberg I."/>
            <person name="Brannstrom I.O."/>
            <person name="Guillou S."/>
            <person name="Cros-Aarteil S."/>
            <person name="Calhoun S."/>
            <person name="Haridas S."/>
            <person name="Kuo A."/>
            <person name="Mondo S."/>
            <person name="Pangilinan J."/>
            <person name="Riley R."/>
            <person name="Labutti K."/>
            <person name="Andreopoulos B."/>
            <person name="Lipzen A."/>
            <person name="Chen C."/>
            <person name="Yanf M."/>
            <person name="Daum C."/>
            <person name="Ng V."/>
            <person name="Clum A."/>
            <person name="Ohm R."/>
            <person name="Martin F."/>
            <person name="Silar P."/>
            <person name="Natvig D."/>
            <person name="Lalanne C."/>
            <person name="Gautier V."/>
            <person name="Ament-Velasquez S.L."/>
            <person name="Kruys A."/>
            <person name="Hutchinson M.I."/>
            <person name="Powell A.J."/>
            <person name="Barry K."/>
            <person name="Miller A.N."/>
            <person name="Grigoriev I.V."/>
            <person name="Debuchy R."/>
            <person name="Gladieux P."/>
            <person name="Thoren M.H."/>
            <person name="Johannesson H."/>
        </authorList>
    </citation>
    <scope>NUCLEOTIDE SEQUENCE</scope>
    <source>
        <strain evidence="3">CBS 103.79</strain>
    </source>
</reference>
<dbReference type="Pfam" id="PF04303">
    <property type="entry name" value="PrpF"/>
    <property type="match status" value="1"/>
</dbReference>
<dbReference type="PANTHER" id="PTHR43709:SF2">
    <property type="entry name" value="DUF453 DOMAIN PROTEIN (AFU_ORTHOLOGUE AFUA_6G00360)"/>
    <property type="match status" value="1"/>
</dbReference>
<dbReference type="PANTHER" id="PTHR43709">
    <property type="entry name" value="ACONITATE ISOMERASE-RELATED"/>
    <property type="match status" value="1"/>
</dbReference>
<dbReference type="AlphaFoldDB" id="A0AAN6RN43"/>
<evidence type="ECO:0000313" key="3">
    <source>
        <dbReference type="EMBL" id="KAK3896840.1"/>
    </source>
</evidence>
<name>A0AAN6RN43_9PEZI</name>
<reference evidence="3" key="1">
    <citation type="journal article" date="2023" name="Mol. Phylogenet. Evol.">
        <title>Genome-scale phylogeny and comparative genomics of the fungal order Sordariales.</title>
        <authorList>
            <person name="Hensen N."/>
            <person name="Bonometti L."/>
            <person name="Westerberg I."/>
            <person name="Brannstrom I.O."/>
            <person name="Guillou S."/>
            <person name="Cros-Aarteil S."/>
            <person name="Calhoun S."/>
            <person name="Haridas S."/>
            <person name="Kuo A."/>
            <person name="Mondo S."/>
            <person name="Pangilinan J."/>
            <person name="Riley R."/>
            <person name="LaButti K."/>
            <person name="Andreopoulos B."/>
            <person name="Lipzen A."/>
            <person name="Chen C."/>
            <person name="Yan M."/>
            <person name="Daum C."/>
            <person name="Ng V."/>
            <person name="Clum A."/>
            <person name="Steindorff A."/>
            <person name="Ohm R.A."/>
            <person name="Martin F."/>
            <person name="Silar P."/>
            <person name="Natvig D.O."/>
            <person name="Lalanne C."/>
            <person name="Gautier V."/>
            <person name="Ament-Velasquez S.L."/>
            <person name="Kruys A."/>
            <person name="Hutchinson M.I."/>
            <person name="Powell A.J."/>
            <person name="Barry K."/>
            <person name="Miller A.N."/>
            <person name="Grigoriev I.V."/>
            <person name="Debuchy R."/>
            <person name="Gladieux P."/>
            <person name="Hiltunen Thoren M."/>
            <person name="Johannesson H."/>
        </authorList>
    </citation>
    <scope>NUCLEOTIDE SEQUENCE</scope>
    <source>
        <strain evidence="3">CBS 103.79</strain>
    </source>
</reference>
<proteinExistence type="inferred from homology"/>
<gene>
    <name evidence="3" type="ORF">C8A05DRAFT_20271</name>
</gene>
<evidence type="ECO:0000256" key="2">
    <source>
        <dbReference type="ARBA" id="ARBA00023235"/>
    </source>
</evidence>
<protein>
    <submittedName>
        <fullName evidence="3">PrpF protein-domain-containing protein</fullName>
    </submittedName>
</protein>
<dbReference type="GO" id="GO:0016853">
    <property type="term" value="F:isomerase activity"/>
    <property type="evidence" value="ECO:0007669"/>
    <property type="project" value="UniProtKB-KW"/>
</dbReference>
<comment type="similarity">
    <text evidence="1">Belongs to the PrpF family.</text>
</comment>
<comment type="caution">
    <text evidence="3">The sequence shown here is derived from an EMBL/GenBank/DDBJ whole genome shotgun (WGS) entry which is preliminary data.</text>
</comment>
<dbReference type="EMBL" id="MU856375">
    <property type="protein sequence ID" value="KAK3896840.1"/>
    <property type="molecule type" value="Genomic_DNA"/>
</dbReference>
<organism evidence="3 4">
    <name type="scientific">Staphylotrichum tortipilum</name>
    <dbReference type="NCBI Taxonomy" id="2831512"/>
    <lineage>
        <taxon>Eukaryota</taxon>
        <taxon>Fungi</taxon>
        <taxon>Dikarya</taxon>
        <taxon>Ascomycota</taxon>
        <taxon>Pezizomycotina</taxon>
        <taxon>Sordariomycetes</taxon>
        <taxon>Sordariomycetidae</taxon>
        <taxon>Sordariales</taxon>
        <taxon>Chaetomiaceae</taxon>
        <taxon>Staphylotrichum</taxon>
    </lineage>
</organism>
<dbReference type="InterPro" id="IPR007400">
    <property type="entry name" value="PrpF-like"/>
</dbReference>
<evidence type="ECO:0000256" key="1">
    <source>
        <dbReference type="ARBA" id="ARBA00007673"/>
    </source>
</evidence>
<dbReference type="Proteomes" id="UP001303889">
    <property type="component" value="Unassembled WGS sequence"/>
</dbReference>
<dbReference type="Gene3D" id="3.10.310.10">
    <property type="entry name" value="Diaminopimelate Epimerase, Chain A, domain 1"/>
    <property type="match status" value="2"/>
</dbReference>
<dbReference type="SUPFAM" id="SSF54506">
    <property type="entry name" value="Diaminopimelate epimerase-like"/>
    <property type="match status" value="2"/>
</dbReference>
<evidence type="ECO:0000313" key="4">
    <source>
        <dbReference type="Proteomes" id="UP001303889"/>
    </source>
</evidence>